<dbReference type="NCBIfam" id="TIGR00313">
    <property type="entry name" value="cobQ"/>
    <property type="match status" value="1"/>
</dbReference>
<keyword evidence="2" id="KW-0169">Cobalamin biosynthesis</keyword>
<dbReference type="PANTHER" id="PTHR21343:SF1">
    <property type="entry name" value="COBYRIC ACID SYNTHASE"/>
    <property type="match status" value="1"/>
</dbReference>
<dbReference type="InterPro" id="IPR047045">
    <property type="entry name" value="CobQ_N"/>
</dbReference>
<evidence type="ECO:0000259" key="4">
    <source>
        <dbReference type="Pfam" id="PF01656"/>
    </source>
</evidence>
<dbReference type="InterPro" id="IPR029062">
    <property type="entry name" value="Class_I_gatase-like"/>
</dbReference>
<dbReference type="Pfam" id="PF01656">
    <property type="entry name" value="CbiA"/>
    <property type="match status" value="1"/>
</dbReference>
<keyword evidence="3" id="KW-0315">Glutamine amidotransferase</keyword>
<evidence type="ECO:0000259" key="5">
    <source>
        <dbReference type="Pfam" id="PF07685"/>
    </source>
</evidence>
<dbReference type="Pfam" id="PF07685">
    <property type="entry name" value="GATase_3"/>
    <property type="match status" value="1"/>
</dbReference>
<dbReference type="EMBL" id="LAZR01004803">
    <property type="protein sequence ID" value="KKN05457.1"/>
    <property type="molecule type" value="Genomic_DNA"/>
</dbReference>
<feature type="domain" description="CobB/CobQ-like glutamine amidotransferase" evidence="5">
    <location>
        <begin position="253"/>
        <end position="452"/>
    </location>
</feature>
<proteinExistence type="inferred from homology"/>
<protein>
    <submittedName>
        <fullName evidence="6">Uncharacterized protein</fullName>
    </submittedName>
</protein>
<accession>A0A0F9N147</accession>
<dbReference type="PROSITE" id="PS51274">
    <property type="entry name" value="GATASE_COBBQ"/>
    <property type="match status" value="1"/>
</dbReference>
<comment type="pathway">
    <text evidence="1">Cofactor biosynthesis; adenosylcobalamin biosynthesis.</text>
</comment>
<dbReference type="HAMAP" id="MF_00028">
    <property type="entry name" value="CobQ"/>
    <property type="match status" value="1"/>
</dbReference>
<dbReference type="InterPro" id="IPR011698">
    <property type="entry name" value="GATase_3"/>
</dbReference>
<dbReference type="Gene3D" id="3.40.50.880">
    <property type="match status" value="1"/>
</dbReference>
<dbReference type="CDD" id="cd01750">
    <property type="entry name" value="GATase1_CobQ"/>
    <property type="match status" value="1"/>
</dbReference>
<dbReference type="Gene3D" id="3.40.50.300">
    <property type="entry name" value="P-loop containing nucleotide triphosphate hydrolases"/>
    <property type="match status" value="1"/>
</dbReference>
<dbReference type="InterPro" id="IPR002586">
    <property type="entry name" value="CobQ/CobB/MinD/ParA_Nub-bd_dom"/>
</dbReference>
<sequence length="514" mass="56927">MSAKTLMIQGTGSHVGKSILTAGLCRLFAQEGYKVAPFKAQNMALNSYVTHDGKEIARAQVIQAEACNIEPEAEMNPILLKPKADYKSQVIALGKPIDDMSAKQYHRNYRDQAWEIIKNSLDKLKQKYEIIIIEGAGSPAEINLKHHDIVNMKVAEYTGSPVLLVADIDKGGALASIVGTLRLLTPKEKRLIKGLLINKFRGDFDLFKPAIPFLEKETGKKVMGTIPYIHNIDIEEEDSIPKEVTCKSKTDIDIAIIRHPHISNFTDFDQLARENSIGLRYVDSVSKFGSPDVIILPGTKNTVSDLGHLVNGGLADLIIKKAKENTPILGICGGYQMLGQEIIDTKKLESSKGSVKGLCLLPIVTEFIGEEKITARVKARFIQDSPLFKNMKGQQIEGYEIHIGISKHTNGAKSALVIEERNNKEDKINDGVINHNGLIFGTYIHGLFDNLNFTKAFITSLHNIKGLRTTDKQLINQNASQSKDEAYNRLAEILRKNINIQETFNIMTLGGSNK</sequence>
<dbReference type="InterPro" id="IPR004459">
    <property type="entry name" value="CobQ_synth"/>
</dbReference>
<dbReference type="CDD" id="cd05389">
    <property type="entry name" value="CobQ_N"/>
    <property type="match status" value="1"/>
</dbReference>
<evidence type="ECO:0000256" key="2">
    <source>
        <dbReference type="ARBA" id="ARBA00022573"/>
    </source>
</evidence>
<evidence type="ECO:0000313" key="6">
    <source>
        <dbReference type="EMBL" id="KKN05457.1"/>
    </source>
</evidence>
<comment type="caution">
    <text evidence="6">The sequence shown here is derived from an EMBL/GenBank/DDBJ whole genome shotgun (WGS) entry which is preliminary data.</text>
</comment>
<name>A0A0F9N147_9ZZZZ</name>
<evidence type="ECO:0000256" key="1">
    <source>
        <dbReference type="ARBA" id="ARBA00004953"/>
    </source>
</evidence>
<dbReference type="PANTHER" id="PTHR21343">
    <property type="entry name" value="DETHIOBIOTIN SYNTHETASE"/>
    <property type="match status" value="1"/>
</dbReference>
<dbReference type="UniPathway" id="UPA00148"/>
<dbReference type="PROSITE" id="PS51273">
    <property type="entry name" value="GATASE_TYPE_1"/>
    <property type="match status" value="1"/>
</dbReference>
<organism evidence="6">
    <name type="scientific">marine sediment metagenome</name>
    <dbReference type="NCBI Taxonomy" id="412755"/>
    <lineage>
        <taxon>unclassified sequences</taxon>
        <taxon>metagenomes</taxon>
        <taxon>ecological metagenomes</taxon>
    </lineage>
</organism>
<dbReference type="GO" id="GO:0009236">
    <property type="term" value="P:cobalamin biosynthetic process"/>
    <property type="evidence" value="ECO:0007669"/>
    <property type="project" value="UniProtKB-UniPathway"/>
</dbReference>
<dbReference type="InterPro" id="IPR033949">
    <property type="entry name" value="CobQ_GATase1"/>
</dbReference>
<dbReference type="GO" id="GO:0003824">
    <property type="term" value="F:catalytic activity"/>
    <property type="evidence" value="ECO:0007669"/>
    <property type="project" value="InterPro"/>
</dbReference>
<dbReference type="NCBIfam" id="NF001989">
    <property type="entry name" value="PRK00784.1"/>
    <property type="match status" value="1"/>
</dbReference>
<dbReference type="SUPFAM" id="SSF52317">
    <property type="entry name" value="Class I glutamine amidotransferase-like"/>
    <property type="match status" value="1"/>
</dbReference>
<reference evidence="6" key="1">
    <citation type="journal article" date="2015" name="Nature">
        <title>Complex archaea that bridge the gap between prokaryotes and eukaryotes.</title>
        <authorList>
            <person name="Spang A."/>
            <person name="Saw J.H."/>
            <person name="Jorgensen S.L."/>
            <person name="Zaremba-Niedzwiedzka K."/>
            <person name="Martijn J."/>
            <person name="Lind A.E."/>
            <person name="van Eijk R."/>
            <person name="Schleper C."/>
            <person name="Guy L."/>
            <person name="Ettema T.J."/>
        </authorList>
    </citation>
    <scope>NUCLEOTIDE SEQUENCE</scope>
</reference>
<evidence type="ECO:0000256" key="3">
    <source>
        <dbReference type="ARBA" id="ARBA00022962"/>
    </source>
</evidence>
<dbReference type="SUPFAM" id="SSF52540">
    <property type="entry name" value="P-loop containing nucleoside triphosphate hydrolases"/>
    <property type="match status" value="1"/>
</dbReference>
<gene>
    <name evidence="6" type="ORF">LCGC14_1087140</name>
</gene>
<feature type="domain" description="CobQ/CobB/MinD/ParA nucleotide binding" evidence="4">
    <location>
        <begin position="6"/>
        <end position="232"/>
    </location>
</feature>
<dbReference type="AlphaFoldDB" id="A0A0F9N147"/>
<dbReference type="InterPro" id="IPR027417">
    <property type="entry name" value="P-loop_NTPase"/>
</dbReference>